<name>A0AAE1CRE6_9GAST</name>
<comment type="caution">
    <text evidence="1">The sequence shown here is derived from an EMBL/GenBank/DDBJ whole genome shotgun (WGS) entry which is preliminary data.</text>
</comment>
<dbReference type="EMBL" id="JAWDGP010007062">
    <property type="protein sequence ID" value="KAK3730719.1"/>
    <property type="molecule type" value="Genomic_DNA"/>
</dbReference>
<organism evidence="1 2">
    <name type="scientific">Elysia crispata</name>
    <name type="common">lettuce slug</name>
    <dbReference type="NCBI Taxonomy" id="231223"/>
    <lineage>
        <taxon>Eukaryota</taxon>
        <taxon>Metazoa</taxon>
        <taxon>Spiralia</taxon>
        <taxon>Lophotrochozoa</taxon>
        <taxon>Mollusca</taxon>
        <taxon>Gastropoda</taxon>
        <taxon>Heterobranchia</taxon>
        <taxon>Euthyneura</taxon>
        <taxon>Panpulmonata</taxon>
        <taxon>Sacoglossa</taxon>
        <taxon>Placobranchoidea</taxon>
        <taxon>Plakobranchidae</taxon>
        <taxon>Elysia</taxon>
    </lineage>
</organism>
<dbReference type="Proteomes" id="UP001283361">
    <property type="component" value="Unassembled WGS sequence"/>
</dbReference>
<evidence type="ECO:0000313" key="1">
    <source>
        <dbReference type="EMBL" id="KAK3730719.1"/>
    </source>
</evidence>
<reference evidence="1" key="1">
    <citation type="journal article" date="2023" name="G3 (Bethesda)">
        <title>A reference genome for the long-term kleptoplast-retaining sea slug Elysia crispata morphotype clarki.</title>
        <authorList>
            <person name="Eastman K.E."/>
            <person name="Pendleton A.L."/>
            <person name="Shaikh M.A."/>
            <person name="Suttiyut T."/>
            <person name="Ogas R."/>
            <person name="Tomko P."/>
            <person name="Gavelis G."/>
            <person name="Widhalm J.R."/>
            <person name="Wisecaver J.H."/>
        </authorList>
    </citation>
    <scope>NUCLEOTIDE SEQUENCE</scope>
    <source>
        <strain evidence="1">ECLA1</strain>
    </source>
</reference>
<dbReference type="AlphaFoldDB" id="A0AAE1CRE6"/>
<sequence>MSNPLHSSTINTTLNATSLTSSSSNHSTPVASIYLYLSSPSNVFRSSHLFEPARQPNSTPFIPPFHQTPSIFLTFLISPTNPTLPTSTTAQIPLSYPSILTPPFPPILPSCPISRNPTNSTNSCKLPKPLSLLPFTNPTNSTNPCNSTNPLKHPIPSETVNFLTPINHSKLSKSLDFL</sequence>
<evidence type="ECO:0000313" key="2">
    <source>
        <dbReference type="Proteomes" id="UP001283361"/>
    </source>
</evidence>
<accession>A0AAE1CRE6</accession>
<protein>
    <submittedName>
        <fullName evidence="1">Uncharacterized protein</fullName>
    </submittedName>
</protein>
<gene>
    <name evidence="1" type="ORF">RRG08_041497</name>
</gene>
<keyword evidence="2" id="KW-1185">Reference proteome</keyword>
<proteinExistence type="predicted"/>